<keyword evidence="2" id="KW-0472">Membrane</keyword>
<keyword evidence="2" id="KW-1133">Transmembrane helix</keyword>
<evidence type="ECO:0000256" key="2">
    <source>
        <dbReference type="SAM" id="Phobius"/>
    </source>
</evidence>
<feature type="transmembrane region" description="Helical" evidence="2">
    <location>
        <begin position="84"/>
        <end position="105"/>
    </location>
</feature>
<accession>N0B7R9</accession>
<evidence type="ECO:0000313" key="3">
    <source>
        <dbReference type="EMBL" id="AGK59684.1"/>
    </source>
</evidence>
<sequence length="225" mass="24145">MKFLGSIARVAFGFILASIAAGLVMMLFVNTPSEVLAQPVSRLPRTAGETFELALLTATHVAVFAFIFALIVAGLGELFSLRGVAFYLSGGVAIAFLGFIAQYASEVPGEPTILNNYALKTFLTTGFFAGFVYWLASGQFAGRVPTDVAAVALGPSSPEVVADPHPENRDEETSVVIRHPAPLETPRPTYRTLLNRLSFKKRETSTAEPESRDGLSDSDKSDANR</sequence>
<protein>
    <recommendedName>
        <fullName evidence="5">Transmembrane protein</fullName>
    </recommendedName>
</protein>
<keyword evidence="2" id="KW-0812">Transmembrane</keyword>
<name>N0B7R9_9HYPH</name>
<keyword evidence="4" id="KW-1185">Reference proteome</keyword>
<organism evidence="3 4">
    <name type="scientific">Hyphomicrobium denitrificans 1NES1</name>
    <dbReference type="NCBI Taxonomy" id="670307"/>
    <lineage>
        <taxon>Bacteria</taxon>
        <taxon>Pseudomonadati</taxon>
        <taxon>Pseudomonadota</taxon>
        <taxon>Alphaproteobacteria</taxon>
        <taxon>Hyphomicrobiales</taxon>
        <taxon>Hyphomicrobiaceae</taxon>
        <taxon>Hyphomicrobium</taxon>
    </lineage>
</organism>
<evidence type="ECO:0000256" key="1">
    <source>
        <dbReference type="SAM" id="MobiDB-lite"/>
    </source>
</evidence>
<dbReference type="Proteomes" id="UP000005952">
    <property type="component" value="Chromosome"/>
</dbReference>
<feature type="region of interest" description="Disordered" evidence="1">
    <location>
        <begin position="194"/>
        <end position="225"/>
    </location>
</feature>
<proteinExistence type="predicted"/>
<gene>
    <name evidence="3" type="ORF">HYPDE_40078</name>
</gene>
<dbReference type="HOGENOM" id="CLU_1228547_0_0_5"/>
<dbReference type="EMBL" id="CP005587">
    <property type="protein sequence ID" value="AGK59684.1"/>
    <property type="molecule type" value="Genomic_DNA"/>
</dbReference>
<feature type="compositionally biased region" description="Basic and acidic residues" evidence="1">
    <location>
        <begin position="200"/>
        <end position="225"/>
    </location>
</feature>
<evidence type="ECO:0008006" key="5">
    <source>
        <dbReference type="Google" id="ProtNLM"/>
    </source>
</evidence>
<evidence type="ECO:0000313" key="4">
    <source>
        <dbReference type="Proteomes" id="UP000005952"/>
    </source>
</evidence>
<reference evidence="3 4" key="1">
    <citation type="journal article" date="2013" name="Genome Announc.">
        <title>Genome sequences for three denitrifying bacterial strains isolated from a uranium- and nitrate-contaminated subsurface environment.</title>
        <authorList>
            <person name="Venkatramanan R."/>
            <person name="Prakash O."/>
            <person name="Woyke T."/>
            <person name="Chain P."/>
            <person name="Goodwin L.A."/>
            <person name="Watson D."/>
            <person name="Brooks S."/>
            <person name="Kostka J.E."/>
            <person name="Green S.J."/>
        </authorList>
    </citation>
    <scope>NUCLEOTIDE SEQUENCE [LARGE SCALE GENOMIC DNA]</scope>
    <source>
        <strain evidence="3 4">1NES1</strain>
    </source>
</reference>
<dbReference type="KEGG" id="hdt:HYPDE_40078"/>
<dbReference type="AlphaFoldDB" id="N0B7R9"/>
<feature type="transmembrane region" description="Helical" evidence="2">
    <location>
        <begin position="117"/>
        <end position="136"/>
    </location>
</feature>
<dbReference type="STRING" id="670307.HYPDE_40078"/>
<feature type="transmembrane region" description="Helical" evidence="2">
    <location>
        <begin position="53"/>
        <end position="72"/>
    </location>
</feature>